<keyword evidence="2" id="KW-1185">Reference proteome</keyword>
<protein>
    <submittedName>
        <fullName evidence="1">Uncharacterized protein</fullName>
    </submittedName>
</protein>
<dbReference type="EMBL" id="JAVFWL010000004">
    <property type="protein sequence ID" value="KAK6752339.1"/>
    <property type="molecule type" value="Genomic_DNA"/>
</dbReference>
<comment type="caution">
    <text evidence="1">The sequence shown here is derived from an EMBL/GenBank/DDBJ whole genome shotgun (WGS) entry which is preliminary data.</text>
</comment>
<proteinExistence type="predicted"/>
<reference evidence="1 2" key="1">
    <citation type="submission" date="2023-08" db="EMBL/GenBank/DDBJ databases">
        <title>A Necator americanus chromosomal reference genome.</title>
        <authorList>
            <person name="Ilik V."/>
            <person name="Petrzelkova K.J."/>
            <person name="Pardy F."/>
            <person name="Fuh T."/>
            <person name="Niatou-Singa F.S."/>
            <person name="Gouil Q."/>
            <person name="Baker L."/>
            <person name="Ritchie M.E."/>
            <person name="Jex A.R."/>
            <person name="Gazzola D."/>
            <person name="Li H."/>
            <person name="Toshio Fujiwara R."/>
            <person name="Zhan B."/>
            <person name="Aroian R.V."/>
            <person name="Pafco B."/>
            <person name="Schwarz E.M."/>
        </authorList>
    </citation>
    <scope>NUCLEOTIDE SEQUENCE [LARGE SCALE GENOMIC DNA]</scope>
    <source>
        <strain evidence="1 2">Aroian</strain>
        <tissue evidence="1">Whole animal</tissue>
    </source>
</reference>
<organism evidence="1 2">
    <name type="scientific">Necator americanus</name>
    <name type="common">Human hookworm</name>
    <dbReference type="NCBI Taxonomy" id="51031"/>
    <lineage>
        <taxon>Eukaryota</taxon>
        <taxon>Metazoa</taxon>
        <taxon>Ecdysozoa</taxon>
        <taxon>Nematoda</taxon>
        <taxon>Chromadorea</taxon>
        <taxon>Rhabditida</taxon>
        <taxon>Rhabditina</taxon>
        <taxon>Rhabditomorpha</taxon>
        <taxon>Strongyloidea</taxon>
        <taxon>Ancylostomatidae</taxon>
        <taxon>Bunostominae</taxon>
        <taxon>Necator</taxon>
    </lineage>
</organism>
<sequence length="140" mass="15671">MVARSTPDRKVGRSIRSVVRSFALGSKTTYLFDLESNSGTIAPRRSFTTEKVLLGEWSQVRLQIYSSSSARGQVFGRVKTPDHFAGINAQTFDLESNDFLDHCAMVAFDSRSKGWAFDPLSGQESHSAENYIFHHYSSIN</sequence>
<dbReference type="Proteomes" id="UP001303046">
    <property type="component" value="Unassembled WGS sequence"/>
</dbReference>
<evidence type="ECO:0000313" key="2">
    <source>
        <dbReference type="Proteomes" id="UP001303046"/>
    </source>
</evidence>
<name>A0ABR1DPH4_NECAM</name>
<evidence type="ECO:0000313" key="1">
    <source>
        <dbReference type="EMBL" id="KAK6752339.1"/>
    </source>
</evidence>
<accession>A0ABR1DPH4</accession>
<gene>
    <name evidence="1" type="primary">Necator_chrIV.g16937</name>
    <name evidence="1" type="ORF">RB195_003639</name>
</gene>